<dbReference type="Proteomes" id="UP000683429">
    <property type="component" value="Chromosome"/>
</dbReference>
<name>A0A1H8SQL0_9BACL</name>
<dbReference type="RefSeq" id="WP_051499427.1">
    <property type="nucleotide sequence ID" value="NZ_CP076607.1"/>
</dbReference>
<dbReference type="EMBL" id="FODH01000012">
    <property type="protein sequence ID" value="SEO80463.1"/>
    <property type="molecule type" value="Genomic_DNA"/>
</dbReference>
<accession>A0A1H8SQL0</accession>
<dbReference type="OrthoDB" id="2664080at2"/>
<keyword evidence="4" id="KW-1185">Reference proteome</keyword>
<reference evidence="1 4" key="2">
    <citation type="submission" date="2021-06" db="EMBL/GenBank/DDBJ databases">
        <title>Whole genome sequence of Paenibacillus sophorae DSM23020 for comparative genomics.</title>
        <authorList>
            <person name="Kim M.-J."/>
            <person name="Lee G."/>
            <person name="Shin J.-H."/>
        </authorList>
    </citation>
    <scope>NUCLEOTIDE SEQUENCE [LARGE SCALE GENOMIC DNA]</scope>
    <source>
        <strain evidence="1 4">DSM 23020</strain>
    </source>
</reference>
<dbReference type="AlphaFoldDB" id="A0A1H8SQL0"/>
<sequence length="205" mass="22769">MPHSNKKRAPGKILFRTLAGVVLFLLLAGVAAAWYAAPVNKLDMSYDQVDLEPKLLQMAKDRSPVLTLTEDELNNLCKKGLNDYLSEHPSSLVRITGARFRQSGDRLTADINGQAGPVPFGAEVGMIMEVSPDSGGTIRLRHDYTSIRNRKVPKGILSIPPISVRLRDHMPFMVEVHKIELLESGVRVSFAVDWGDLLRLLMKLK</sequence>
<evidence type="ECO:0000313" key="3">
    <source>
        <dbReference type="Proteomes" id="UP000198809"/>
    </source>
</evidence>
<dbReference type="STRING" id="1333845.SAMN04487895_11243"/>
<gene>
    <name evidence="1" type="ORF">KP014_27250</name>
    <name evidence="2" type="ORF">SAMN04487895_11243</name>
</gene>
<organism evidence="2 3">
    <name type="scientific">Paenibacillus sophorae</name>
    <dbReference type="NCBI Taxonomy" id="1333845"/>
    <lineage>
        <taxon>Bacteria</taxon>
        <taxon>Bacillati</taxon>
        <taxon>Bacillota</taxon>
        <taxon>Bacilli</taxon>
        <taxon>Bacillales</taxon>
        <taxon>Paenibacillaceae</taxon>
        <taxon>Paenibacillus</taxon>
    </lineage>
</organism>
<reference evidence="2 3" key="1">
    <citation type="submission" date="2016-10" db="EMBL/GenBank/DDBJ databases">
        <authorList>
            <person name="de Groot N.N."/>
        </authorList>
    </citation>
    <scope>NUCLEOTIDE SEQUENCE [LARGE SCALE GENOMIC DNA]</scope>
    <source>
        <strain evidence="2 3">CGMCC 1.10238</strain>
    </source>
</reference>
<evidence type="ECO:0000313" key="4">
    <source>
        <dbReference type="Proteomes" id="UP000683429"/>
    </source>
</evidence>
<protein>
    <submittedName>
        <fullName evidence="2">Uncharacterized protein</fullName>
    </submittedName>
</protein>
<proteinExistence type="predicted"/>
<dbReference type="Proteomes" id="UP000198809">
    <property type="component" value="Unassembled WGS sequence"/>
</dbReference>
<evidence type="ECO:0000313" key="1">
    <source>
        <dbReference type="EMBL" id="QWU15507.1"/>
    </source>
</evidence>
<dbReference type="EMBL" id="CP076607">
    <property type="protein sequence ID" value="QWU15507.1"/>
    <property type="molecule type" value="Genomic_DNA"/>
</dbReference>
<evidence type="ECO:0000313" key="2">
    <source>
        <dbReference type="EMBL" id="SEO80463.1"/>
    </source>
</evidence>